<proteinExistence type="predicted"/>
<evidence type="ECO:0000313" key="3">
    <source>
        <dbReference type="Proteomes" id="UP000316855"/>
    </source>
</evidence>
<evidence type="ECO:0008006" key="4">
    <source>
        <dbReference type="Google" id="ProtNLM"/>
    </source>
</evidence>
<keyword evidence="1" id="KW-1133">Transmembrane helix</keyword>
<feature type="transmembrane region" description="Helical" evidence="1">
    <location>
        <begin position="82"/>
        <end position="102"/>
    </location>
</feature>
<gene>
    <name evidence="2" type="ORF">Pan161_13720</name>
</gene>
<evidence type="ECO:0000256" key="1">
    <source>
        <dbReference type="SAM" id="Phobius"/>
    </source>
</evidence>
<feature type="transmembrane region" description="Helical" evidence="1">
    <location>
        <begin position="130"/>
        <end position="151"/>
    </location>
</feature>
<dbReference type="OrthoDB" id="215597at2"/>
<evidence type="ECO:0000313" key="2">
    <source>
        <dbReference type="EMBL" id="QDT89740.1"/>
    </source>
</evidence>
<dbReference type="RefSeq" id="WP_145225226.1">
    <property type="nucleotide sequence ID" value="NZ_CP036343.1"/>
</dbReference>
<feature type="transmembrane region" description="Helical" evidence="1">
    <location>
        <begin position="7"/>
        <end position="29"/>
    </location>
</feature>
<dbReference type="EMBL" id="CP036343">
    <property type="protein sequence ID" value="QDT89740.1"/>
    <property type="molecule type" value="Genomic_DNA"/>
</dbReference>
<organism evidence="2 3">
    <name type="scientific">Gimesia algae</name>
    <dbReference type="NCBI Taxonomy" id="2527971"/>
    <lineage>
        <taxon>Bacteria</taxon>
        <taxon>Pseudomonadati</taxon>
        <taxon>Planctomycetota</taxon>
        <taxon>Planctomycetia</taxon>
        <taxon>Planctomycetales</taxon>
        <taxon>Planctomycetaceae</taxon>
        <taxon>Gimesia</taxon>
    </lineage>
</organism>
<dbReference type="AlphaFoldDB" id="A0A517V9Q0"/>
<keyword evidence="1" id="KW-0472">Membrane</keyword>
<sequence>MQSFNLVLIRFCLSAWVGAAVIFVINGVQDVTFQPFDSLTRDQLITLHFPVYYTIAWVLLTGSFVSSLVLRTKNIWSRNKANLITALIMLSLAISVVDYFWIYLPLESMITPAGSPRPAQFHHYHQASKYINSVNILLALIAAILVNGPLLSRMPTSSDADGSVTNVK</sequence>
<dbReference type="KEGG" id="gax:Pan161_13720"/>
<accession>A0A517V9Q0</accession>
<protein>
    <recommendedName>
        <fullName evidence="4">DUF4149 domain-containing protein</fullName>
    </recommendedName>
</protein>
<keyword evidence="3" id="KW-1185">Reference proteome</keyword>
<dbReference type="Proteomes" id="UP000316855">
    <property type="component" value="Chromosome"/>
</dbReference>
<reference evidence="2 3" key="1">
    <citation type="submission" date="2019-02" db="EMBL/GenBank/DDBJ databases">
        <title>Deep-cultivation of Planctomycetes and their phenomic and genomic characterization uncovers novel biology.</title>
        <authorList>
            <person name="Wiegand S."/>
            <person name="Jogler M."/>
            <person name="Boedeker C."/>
            <person name="Pinto D."/>
            <person name="Vollmers J."/>
            <person name="Rivas-Marin E."/>
            <person name="Kohn T."/>
            <person name="Peeters S.H."/>
            <person name="Heuer A."/>
            <person name="Rast P."/>
            <person name="Oberbeckmann S."/>
            <person name="Bunk B."/>
            <person name="Jeske O."/>
            <person name="Meyerdierks A."/>
            <person name="Storesund J.E."/>
            <person name="Kallscheuer N."/>
            <person name="Luecker S."/>
            <person name="Lage O.M."/>
            <person name="Pohl T."/>
            <person name="Merkel B.J."/>
            <person name="Hornburger P."/>
            <person name="Mueller R.-W."/>
            <person name="Bruemmer F."/>
            <person name="Labrenz M."/>
            <person name="Spormann A.M."/>
            <person name="Op den Camp H."/>
            <person name="Overmann J."/>
            <person name="Amann R."/>
            <person name="Jetten M.S.M."/>
            <person name="Mascher T."/>
            <person name="Medema M.H."/>
            <person name="Devos D.P."/>
            <person name="Kaster A.-K."/>
            <person name="Ovreas L."/>
            <person name="Rohde M."/>
            <person name="Galperin M.Y."/>
            <person name="Jogler C."/>
        </authorList>
    </citation>
    <scope>NUCLEOTIDE SEQUENCE [LARGE SCALE GENOMIC DNA]</scope>
    <source>
        <strain evidence="2 3">Pan161</strain>
    </source>
</reference>
<feature type="transmembrane region" description="Helical" evidence="1">
    <location>
        <begin position="49"/>
        <end position="70"/>
    </location>
</feature>
<name>A0A517V9Q0_9PLAN</name>
<keyword evidence="1" id="KW-0812">Transmembrane</keyword>